<evidence type="ECO:0000256" key="1">
    <source>
        <dbReference type="SAM" id="SignalP"/>
    </source>
</evidence>
<dbReference type="PIRSF" id="PIRSF029811">
    <property type="entry name" value="UCP029811"/>
    <property type="match status" value="1"/>
</dbReference>
<evidence type="ECO:0000259" key="2">
    <source>
        <dbReference type="SMART" id="SM00867"/>
    </source>
</evidence>
<feature type="chain" id="PRO_5040825694" description="Lipid/polyisoprenoid-binding YceI-like domain-containing protein" evidence="1">
    <location>
        <begin position="24"/>
        <end position="195"/>
    </location>
</feature>
<dbReference type="Gene3D" id="2.40.128.110">
    <property type="entry name" value="Lipid/polyisoprenoid-binding, YceI-like"/>
    <property type="match status" value="1"/>
</dbReference>
<comment type="caution">
    <text evidence="3">The sequence shown here is derived from an EMBL/GenBank/DDBJ whole genome shotgun (WGS) entry which is preliminary data.</text>
</comment>
<dbReference type="AlphaFoldDB" id="A0A9W4QVM0"/>
<dbReference type="RefSeq" id="WP_138561580.1">
    <property type="nucleotide sequence ID" value="NZ_CAMAPB010000014.1"/>
</dbReference>
<sequence length="195" mass="20856">MFKTLAIAGLSLSCLLVSGAASANWQLLNDKSQLSFVSIKKNSIAEASHFTQLAGQLSDQGQFSVNVDLTSAETFIPIRNERLSKILFESDTFANAVLTADLSDKLSLIKQPGQYVLKGISAELDFHGHKKPLAVDVLVSSAANGDLSVASFTPIIINSDDFKITEGVMQLQKLAGLPSIANAVPVTFALTFKKQ</sequence>
<keyword evidence="1" id="KW-0732">Signal</keyword>
<evidence type="ECO:0000313" key="4">
    <source>
        <dbReference type="Proteomes" id="UP001152447"/>
    </source>
</evidence>
<name>A0A9W4QVM0_PSEHA</name>
<dbReference type="Pfam" id="PF04264">
    <property type="entry name" value="YceI"/>
    <property type="match status" value="1"/>
</dbReference>
<organism evidence="3 4">
    <name type="scientific">Pseudoalteromonas haloplanktis</name>
    <name type="common">Alteromonas haloplanktis</name>
    <dbReference type="NCBI Taxonomy" id="228"/>
    <lineage>
        <taxon>Bacteria</taxon>
        <taxon>Pseudomonadati</taxon>
        <taxon>Pseudomonadota</taxon>
        <taxon>Gammaproteobacteria</taxon>
        <taxon>Alteromonadales</taxon>
        <taxon>Pseudoalteromonadaceae</taxon>
        <taxon>Pseudoalteromonas</taxon>
    </lineage>
</organism>
<proteinExistence type="predicted"/>
<dbReference type="InterPro" id="IPR027016">
    <property type="entry name" value="UCP029811"/>
</dbReference>
<protein>
    <recommendedName>
        <fullName evidence="2">Lipid/polyisoprenoid-binding YceI-like domain-containing protein</fullName>
    </recommendedName>
</protein>
<feature type="signal peptide" evidence="1">
    <location>
        <begin position="1"/>
        <end position="23"/>
    </location>
</feature>
<evidence type="ECO:0000313" key="3">
    <source>
        <dbReference type="EMBL" id="CAH9055678.1"/>
    </source>
</evidence>
<dbReference type="InterPro" id="IPR036761">
    <property type="entry name" value="TTHA0802/YceI-like_sf"/>
</dbReference>
<reference evidence="3" key="1">
    <citation type="submission" date="2022-07" db="EMBL/GenBank/DDBJ databases">
        <authorList>
            <person name="Criscuolo A."/>
        </authorList>
    </citation>
    <scope>NUCLEOTIDE SEQUENCE</scope>
    <source>
        <strain evidence="3">CIP103197</strain>
    </source>
</reference>
<dbReference type="InterPro" id="IPR007372">
    <property type="entry name" value="Lipid/polyisoprenoid-bd_YceI"/>
</dbReference>
<gene>
    <name evidence="3" type="ORF">PSEHALCIP103_01289</name>
</gene>
<dbReference type="EMBL" id="CAMAPB010000014">
    <property type="protein sequence ID" value="CAH9055678.1"/>
    <property type="molecule type" value="Genomic_DNA"/>
</dbReference>
<accession>A0A9W4QVM0</accession>
<dbReference type="Proteomes" id="UP001152447">
    <property type="component" value="Unassembled WGS sequence"/>
</dbReference>
<dbReference type="SMART" id="SM00867">
    <property type="entry name" value="YceI"/>
    <property type="match status" value="1"/>
</dbReference>
<keyword evidence="4" id="KW-1185">Reference proteome</keyword>
<feature type="domain" description="Lipid/polyisoprenoid-binding YceI-like" evidence="2">
    <location>
        <begin position="24"/>
        <end position="193"/>
    </location>
</feature>
<dbReference type="SUPFAM" id="SSF101874">
    <property type="entry name" value="YceI-like"/>
    <property type="match status" value="1"/>
</dbReference>